<dbReference type="InterPro" id="IPR007197">
    <property type="entry name" value="rSAM"/>
</dbReference>
<dbReference type="Pfam" id="PF04055">
    <property type="entry name" value="Radical_SAM"/>
    <property type="match status" value="1"/>
</dbReference>
<reference evidence="6 7" key="1">
    <citation type="submission" date="2023-08" db="EMBL/GenBank/DDBJ databases">
        <title>Oxalobacteraceae gen .nov., isolated from river sludge outside the plant.</title>
        <authorList>
            <person name="Zhao S.Y."/>
        </authorList>
    </citation>
    <scope>NUCLEOTIDE SEQUENCE [LARGE SCALE GENOMIC DNA]</scope>
    <source>
        <strain evidence="6 7">R-40</strain>
    </source>
</reference>
<keyword evidence="2" id="KW-0408">Iron</keyword>
<evidence type="ECO:0000256" key="1">
    <source>
        <dbReference type="ARBA" id="ARBA00022723"/>
    </source>
</evidence>
<evidence type="ECO:0000313" key="6">
    <source>
        <dbReference type="EMBL" id="MDQ9172020.1"/>
    </source>
</evidence>
<dbReference type="InterPro" id="IPR040086">
    <property type="entry name" value="MJ0683-like"/>
</dbReference>
<evidence type="ECO:0000259" key="5">
    <source>
        <dbReference type="PROSITE" id="PS51918"/>
    </source>
</evidence>
<dbReference type="PANTHER" id="PTHR43432">
    <property type="entry name" value="SLR0285 PROTEIN"/>
    <property type="match status" value="1"/>
</dbReference>
<sequence length="365" mass="40600">MKKPERFKPNLPAKGRGAVTNERSRYEAWRREADGEFIDSQAWSEEAPPKLKTVVWLQQAKSIIATNASPDIPFDASINPYQGCEHGCIYCYARPTHAYLGHSPGLDFETKLYAKENAAALLEKELAKPSYVPKLIVLGANTDPYQPIEREHAISRSILDIMDRHNHPVAITTKSGLITRDIDILSRLAANQLVRVYISVTSLNNDVSRTLEPRASSPARRLDAIRKLSEAGIPTGVLIAPVIPGITDVELEAIVEAIAAAGAASAAYIPIRLPREVADLFTEWLQEHYPLRAKHVEHLISEMRGGQLYDSAFGTRMTGTGVFADLLRQRFQLACKRHGINAKRELPFRTDLFSRPANTSQLSLF</sequence>
<feature type="domain" description="Radical SAM core" evidence="5">
    <location>
        <begin position="70"/>
        <end position="311"/>
    </location>
</feature>
<proteinExistence type="predicted"/>
<dbReference type="InterPro" id="IPR058240">
    <property type="entry name" value="rSAM_sf"/>
</dbReference>
<evidence type="ECO:0000256" key="3">
    <source>
        <dbReference type="ARBA" id="ARBA00023014"/>
    </source>
</evidence>
<comment type="caution">
    <text evidence="6">The sequence shown here is derived from an EMBL/GenBank/DDBJ whole genome shotgun (WGS) entry which is preliminary data.</text>
</comment>
<dbReference type="PANTHER" id="PTHR43432:SF3">
    <property type="entry name" value="SLR0285 PROTEIN"/>
    <property type="match status" value="1"/>
</dbReference>
<gene>
    <name evidence="6" type="ORF">Q8A64_16515</name>
</gene>
<dbReference type="Proteomes" id="UP001225596">
    <property type="component" value="Unassembled WGS sequence"/>
</dbReference>
<dbReference type="SFLD" id="SFLDG01084">
    <property type="entry name" value="Uncharacterised_Radical_SAM_Su"/>
    <property type="match status" value="1"/>
</dbReference>
<dbReference type="Gene3D" id="3.80.30.30">
    <property type="match status" value="1"/>
</dbReference>
<keyword evidence="1" id="KW-0479">Metal-binding</keyword>
<dbReference type="SUPFAM" id="SSF102114">
    <property type="entry name" value="Radical SAM enzymes"/>
    <property type="match status" value="1"/>
</dbReference>
<evidence type="ECO:0000256" key="4">
    <source>
        <dbReference type="SAM" id="MobiDB-lite"/>
    </source>
</evidence>
<dbReference type="SFLD" id="SFLDS00029">
    <property type="entry name" value="Radical_SAM"/>
    <property type="match status" value="1"/>
</dbReference>
<keyword evidence="3" id="KW-0411">Iron-sulfur</keyword>
<name>A0ABU1BSM3_9BURK</name>
<accession>A0ABU1BSM3</accession>
<keyword evidence="7" id="KW-1185">Reference proteome</keyword>
<dbReference type="InterPro" id="IPR006638">
    <property type="entry name" value="Elp3/MiaA/NifB-like_rSAM"/>
</dbReference>
<dbReference type="CDD" id="cd01335">
    <property type="entry name" value="Radical_SAM"/>
    <property type="match status" value="1"/>
</dbReference>
<organism evidence="6 7">
    <name type="scientific">Keguizhuia sedimenti</name>
    <dbReference type="NCBI Taxonomy" id="3064264"/>
    <lineage>
        <taxon>Bacteria</taxon>
        <taxon>Pseudomonadati</taxon>
        <taxon>Pseudomonadota</taxon>
        <taxon>Betaproteobacteria</taxon>
        <taxon>Burkholderiales</taxon>
        <taxon>Oxalobacteraceae</taxon>
        <taxon>Keguizhuia</taxon>
    </lineage>
</organism>
<feature type="region of interest" description="Disordered" evidence="4">
    <location>
        <begin position="1"/>
        <end position="23"/>
    </location>
</feature>
<evidence type="ECO:0000256" key="2">
    <source>
        <dbReference type="ARBA" id="ARBA00023004"/>
    </source>
</evidence>
<dbReference type="SMART" id="SM00729">
    <property type="entry name" value="Elp3"/>
    <property type="match status" value="1"/>
</dbReference>
<evidence type="ECO:0000313" key="7">
    <source>
        <dbReference type="Proteomes" id="UP001225596"/>
    </source>
</evidence>
<dbReference type="NCBIfam" id="NF033668">
    <property type="entry name" value="rSAM_PA0069"/>
    <property type="match status" value="1"/>
</dbReference>
<dbReference type="EMBL" id="JAUYVH010000015">
    <property type="protein sequence ID" value="MDQ9172020.1"/>
    <property type="molecule type" value="Genomic_DNA"/>
</dbReference>
<dbReference type="RefSeq" id="WP_338438015.1">
    <property type="nucleotide sequence ID" value="NZ_JAUYVH010000015.1"/>
</dbReference>
<dbReference type="PROSITE" id="PS51918">
    <property type="entry name" value="RADICAL_SAM"/>
    <property type="match status" value="1"/>
</dbReference>
<protein>
    <submittedName>
        <fullName evidence="6">PA0069 family radical SAM protein</fullName>
    </submittedName>
</protein>